<dbReference type="KEGG" id="mcee:MCEL_02690"/>
<dbReference type="EMBL" id="AP022591">
    <property type="protein sequence ID" value="BBY41974.1"/>
    <property type="molecule type" value="Genomic_DNA"/>
</dbReference>
<name>A0A1X0BXH0_MYCCF</name>
<gene>
    <name evidence="1" type="ORF">MCEL_02690</name>
</gene>
<proteinExistence type="predicted"/>
<dbReference type="Proteomes" id="UP000466431">
    <property type="component" value="Chromosome"/>
</dbReference>
<reference evidence="1 2" key="1">
    <citation type="journal article" date="2019" name="Emerg. Microbes Infect.">
        <title>Comprehensive subspecies identification of 175 nontuberculous mycobacteria species based on 7547 genomic profiles.</title>
        <authorList>
            <person name="Matsumoto Y."/>
            <person name="Kinjo T."/>
            <person name="Motooka D."/>
            <person name="Nabeya D."/>
            <person name="Jung N."/>
            <person name="Uechi K."/>
            <person name="Horii T."/>
            <person name="Iida T."/>
            <person name="Fujita J."/>
            <person name="Nakamura S."/>
        </authorList>
    </citation>
    <scope>NUCLEOTIDE SEQUENCE [LARGE SCALE GENOMIC DNA]</scope>
    <source>
        <strain evidence="1 2">JCM 18439</strain>
    </source>
</reference>
<organism evidence="1 2">
    <name type="scientific">Mycolicibacterium celeriflavum</name>
    <name type="common">Mycobacterium celeriflavum</name>
    <dbReference type="NCBI Taxonomy" id="1249101"/>
    <lineage>
        <taxon>Bacteria</taxon>
        <taxon>Bacillati</taxon>
        <taxon>Actinomycetota</taxon>
        <taxon>Actinomycetes</taxon>
        <taxon>Mycobacteriales</taxon>
        <taxon>Mycobacteriaceae</taxon>
        <taxon>Mycolicibacterium</taxon>
    </lineage>
</organism>
<sequence>MEEVVLRKRNELVELGLDHGPQSILRALQRQGLPTPARSIVWRILTRHSLITPQPQKRPNSAIQRFCYTRPNQCWQVRLDQLAAR</sequence>
<evidence type="ECO:0000313" key="1">
    <source>
        <dbReference type="EMBL" id="BBY41974.1"/>
    </source>
</evidence>
<evidence type="ECO:0000313" key="2">
    <source>
        <dbReference type="Proteomes" id="UP000466431"/>
    </source>
</evidence>
<protein>
    <submittedName>
        <fullName evidence="1">Uncharacterized protein</fullName>
    </submittedName>
</protein>
<dbReference type="AlphaFoldDB" id="A0A1X0BXH0"/>
<keyword evidence="2" id="KW-1185">Reference proteome</keyword>
<dbReference type="STRING" id="1249101.BST21_07770"/>
<accession>A0A1X0BXH0</accession>